<evidence type="ECO:0000313" key="10">
    <source>
        <dbReference type="Proteomes" id="UP000012174"/>
    </source>
</evidence>
<protein>
    <submittedName>
        <fullName evidence="9">Putative transcription factor iws1 protein</fullName>
    </submittedName>
</protein>
<organism evidence="9 10">
    <name type="scientific">Eutypa lata (strain UCR-EL1)</name>
    <name type="common">Grapevine dieback disease fungus</name>
    <name type="synonym">Eutypa armeniacae</name>
    <dbReference type="NCBI Taxonomy" id="1287681"/>
    <lineage>
        <taxon>Eukaryota</taxon>
        <taxon>Fungi</taxon>
        <taxon>Dikarya</taxon>
        <taxon>Ascomycota</taxon>
        <taxon>Pezizomycotina</taxon>
        <taxon>Sordariomycetes</taxon>
        <taxon>Xylariomycetidae</taxon>
        <taxon>Xylariales</taxon>
        <taxon>Diatrypaceae</taxon>
        <taxon>Eutypa</taxon>
    </lineage>
</organism>
<comment type="function">
    <text evidence="4">Transcription factor involved in RNA polymerase II transcription regulation. May function in both SPT15/TBP post-recruitment and recruitment steps of transcription.</text>
</comment>
<dbReference type="Gene3D" id="1.20.930.10">
    <property type="entry name" value="Conserved domain common to transcription factors TFIIS, elongin A, CRSP70"/>
    <property type="match status" value="1"/>
</dbReference>
<dbReference type="GO" id="GO:0016973">
    <property type="term" value="P:poly(A)+ mRNA export from nucleus"/>
    <property type="evidence" value="ECO:0007669"/>
    <property type="project" value="TreeGrafter"/>
</dbReference>
<dbReference type="Proteomes" id="UP000012174">
    <property type="component" value="Unassembled WGS sequence"/>
</dbReference>
<feature type="compositionally biased region" description="Basic residues" evidence="7">
    <location>
        <begin position="81"/>
        <end position="103"/>
    </location>
</feature>
<feature type="compositionally biased region" description="Acidic residues" evidence="7">
    <location>
        <begin position="46"/>
        <end position="59"/>
    </location>
</feature>
<feature type="compositionally biased region" description="Low complexity" evidence="7">
    <location>
        <begin position="1"/>
        <end position="11"/>
    </location>
</feature>
<accession>M7SDV3</accession>
<reference evidence="10" key="1">
    <citation type="journal article" date="2013" name="Genome Announc.">
        <title>Draft genome sequence of the grapevine dieback fungus Eutypa lata UCR-EL1.</title>
        <authorList>
            <person name="Blanco-Ulate B."/>
            <person name="Rolshausen P.E."/>
            <person name="Cantu D."/>
        </authorList>
    </citation>
    <scope>NUCLEOTIDE SEQUENCE [LARGE SCALE GENOMIC DNA]</scope>
    <source>
        <strain evidence="10">UCR-EL1</strain>
    </source>
</reference>
<evidence type="ECO:0000256" key="4">
    <source>
        <dbReference type="ARBA" id="ARBA00037349"/>
    </source>
</evidence>
<feature type="region of interest" description="Disordered" evidence="7">
    <location>
        <begin position="155"/>
        <end position="174"/>
    </location>
</feature>
<keyword evidence="10" id="KW-1185">Reference proteome</keyword>
<comment type="subcellular location">
    <subcellularLocation>
        <location evidence="6">Nucleus</location>
    </subcellularLocation>
</comment>
<dbReference type="InterPro" id="IPR017923">
    <property type="entry name" value="TFIIS_N"/>
</dbReference>
<feature type="region of interest" description="Disordered" evidence="7">
    <location>
        <begin position="1"/>
        <end position="148"/>
    </location>
</feature>
<dbReference type="SUPFAM" id="SSF47676">
    <property type="entry name" value="Conserved domain common to transcription factors TFIIS, elongin A, CRSP70"/>
    <property type="match status" value="1"/>
</dbReference>
<gene>
    <name evidence="9" type="ORF">UCREL1_8630</name>
</gene>
<dbReference type="OrthoDB" id="21124at2759"/>
<evidence type="ECO:0000256" key="2">
    <source>
        <dbReference type="ARBA" id="ARBA00023163"/>
    </source>
</evidence>
<dbReference type="FunFam" id="1.20.930.10:FF:000003">
    <property type="entry name" value="Putative Transcription factor IWS1"/>
    <property type="match status" value="1"/>
</dbReference>
<proteinExistence type="inferred from homology"/>
<dbReference type="PROSITE" id="PS51319">
    <property type="entry name" value="TFIIS_N"/>
    <property type="match status" value="1"/>
</dbReference>
<dbReference type="KEGG" id="ela:UCREL1_8630"/>
<name>M7SDV3_EUTLA</name>
<dbReference type="EMBL" id="KB707080">
    <property type="protein sequence ID" value="EMR64409.1"/>
    <property type="molecule type" value="Genomic_DNA"/>
</dbReference>
<feature type="region of interest" description="Disordered" evidence="7">
    <location>
        <begin position="382"/>
        <end position="421"/>
    </location>
</feature>
<dbReference type="GO" id="GO:0005634">
    <property type="term" value="C:nucleus"/>
    <property type="evidence" value="ECO:0007669"/>
    <property type="project" value="UniProtKB-SubCell"/>
</dbReference>
<dbReference type="InterPro" id="IPR035441">
    <property type="entry name" value="TFIIS/LEDGF_dom_sf"/>
</dbReference>
<keyword evidence="3 6" id="KW-0539">Nucleus</keyword>
<evidence type="ECO:0000256" key="7">
    <source>
        <dbReference type="SAM" id="MobiDB-lite"/>
    </source>
</evidence>
<evidence type="ECO:0000259" key="8">
    <source>
        <dbReference type="PROSITE" id="PS51319"/>
    </source>
</evidence>
<dbReference type="PANTHER" id="PTHR46010">
    <property type="entry name" value="PROTEIN IWS1 HOMOLOG"/>
    <property type="match status" value="1"/>
</dbReference>
<feature type="domain" description="TFIIS N-terminal" evidence="8">
    <location>
        <begin position="238"/>
        <end position="315"/>
    </location>
</feature>
<sequence length="421" mass="47169">MSDGGSAAVSPPAAPSLHEEDPDDQPKELGDYDVADAGDSDKDSDALSEIDEDQFDDFNPENVHIDERPVDIDEDVARTLKAGKRKGTATKKPKEGRRLKKRTRDGDEADVPDGEILSSKRVRKGPEESEKPSPEPENEENLTPEERRRRAIERAARKEVKKPAKRRKKDEVDLEDELDEKIADLKLRMENACTADNKAREEGSPAVHKLKLLPEVMSLLNRNTNQAAVIDPDTNFLQHVKFFLEPLNDGSLPAYNIQRDILTALTRLPIEKDTLLSSGIGKVVLFYTKSKRPEVGIKRVAERLLGEWSRPILKRTDDYKKRHVETRDFDYQAAKLRQATGSSQLTLTQRPAATSIRDAERERILAPTTTSNRARVVGLPSSYSIAPRSTFDPSRGPEHRPIGASGLEAFRKTFQKGKKKG</sequence>
<dbReference type="Pfam" id="PF08711">
    <property type="entry name" value="Med26"/>
    <property type="match status" value="1"/>
</dbReference>
<dbReference type="OMA" id="MPAYNIQ"/>
<dbReference type="PANTHER" id="PTHR46010:SF1">
    <property type="entry name" value="PROTEIN IWS1 HOMOLOG"/>
    <property type="match status" value="1"/>
</dbReference>
<dbReference type="HOGENOM" id="CLU_045275_1_0_1"/>
<evidence type="ECO:0000313" key="9">
    <source>
        <dbReference type="EMBL" id="EMR64409.1"/>
    </source>
</evidence>
<dbReference type="STRING" id="1287681.M7SDV3"/>
<feature type="compositionally biased region" description="Basic and acidic residues" evidence="7">
    <location>
        <begin position="124"/>
        <end position="134"/>
    </location>
</feature>
<dbReference type="InterPro" id="IPR051037">
    <property type="entry name" value="RNAPII_TF_IWS1"/>
</dbReference>
<evidence type="ECO:0000256" key="5">
    <source>
        <dbReference type="ARBA" id="ARBA00037992"/>
    </source>
</evidence>
<dbReference type="eggNOG" id="KOG1793">
    <property type="taxonomic scope" value="Eukaryota"/>
</dbReference>
<keyword evidence="2" id="KW-0804">Transcription</keyword>
<comment type="similarity">
    <text evidence="5">Belongs to the IWS1 family.</text>
</comment>
<feature type="compositionally biased region" description="Basic and acidic residues" evidence="7">
    <location>
        <begin position="63"/>
        <end position="78"/>
    </location>
</feature>
<evidence type="ECO:0000256" key="1">
    <source>
        <dbReference type="ARBA" id="ARBA00023015"/>
    </source>
</evidence>
<keyword evidence="1" id="KW-0805">Transcription regulation</keyword>
<evidence type="ECO:0000256" key="3">
    <source>
        <dbReference type="ARBA" id="ARBA00023242"/>
    </source>
</evidence>
<evidence type="ECO:0000256" key="6">
    <source>
        <dbReference type="PROSITE-ProRule" id="PRU00649"/>
    </source>
</evidence>
<dbReference type="AlphaFoldDB" id="M7SDV3"/>